<feature type="domain" description="JmjC" evidence="3">
    <location>
        <begin position="174"/>
        <end position="325"/>
    </location>
</feature>
<evidence type="ECO:0000256" key="2">
    <source>
        <dbReference type="SAM" id="MobiDB-lite"/>
    </source>
</evidence>
<dbReference type="RefSeq" id="XP_031374726.1">
    <property type="nucleotide sequence ID" value="XM_031518866.1"/>
</dbReference>
<feature type="compositionally biased region" description="Basic and acidic residues" evidence="2">
    <location>
        <begin position="364"/>
        <end position="387"/>
    </location>
</feature>
<dbReference type="InterPro" id="IPR003347">
    <property type="entry name" value="JmjC_dom"/>
</dbReference>
<reference evidence="4" key="1">
    <citation type="journal article" date="2020" name="Plant Biotechnol. J.">
        <title>The pomegranate (Punica granatum L.) draft genome dissects genetic divergence between soft- and hard-seeded cultivars.</title>
        <authorList>
            <person name="Luo X."/>
            <person name="Li H."/>
            <person name="Wu Z."/>
            <person name="Yao W."/>
            <person name="Zhao P."/>
            <person name="Cao D."/>
            <person name="Yu H."/>
            <person name="Li K."/>
            <person name="Poudel K."/>
            <person name="Zhao D."/>
            <person name="Zhang F."/>
            <person name="Xia X."/>
            <person name="Chen L."/>
            <person name="Wang Q."/>
            <person name="Jing D."/>
            <person name="Cao S."/>
        </authorList>
    </citation>
    <scope>NUCLEOTIDE SEQUENCE [LARGE SCALE GENOMIC DNA]</scope>
    <source>
        <strain evidence="4">cv. Tunisia</strain>
    </source>
</reference>
<accession>A0A6P8BYP9</accession>
<evidence type="ECO:0000313" key="5">
    <source>
        <dbReference type="RefSeq" id="XP_031374726.1"/>
    </source>
</evidence>
<dbReference type="InterPro" id="IPR041667">
    <property type="entry name" value="Cupin_8"/>
</dbReference>
<reference evidence="5" key="2">
    <citation type="submission" date="2025-08" db="UniProtKB">
        <authorList>
            <consortium name="RefSeq"/>
        </authorList>
    </citation>
    <scope>IDENTIFICATION</scope>
    <source>
        <tissue evidence="5">Leaf</tissue>
    </source>
</reference>
<sequence length="568" mass="64115">MYLSPNVTFTGSCAHRCRRKMESESLRVQRFDELPSASEFASQIEPRNVPAVFSGCVKDWKAFARWNPSNGGLDYLQERAGSCTVEAMMSRSAPVFYGDIRSHERVPIPFSSFIGFCKQRMQMEEENQSCPVESERGNSSTSEVEPDCSISAFAPQQTYLAQVSIMNAENKGQAQLQILREDIDMPSILGTRKVASINLWMNNAKARSSTHYDPHHNLLCIVAGHKQVVLWPPSASHLLYPMPLYGEASNHSSVALECPNFSAYPRAKCLMEYSQTVMLHAGDALFIPEGCYRFHQVDSTDLTIAVNFWWQSDVMLSMSEHMEVYYLRRILRRLIDKEMNQMLCLTACSGSGEREGHVPGLAYKEEADQSLTDTKKVQEEADSRGKEQQNSSIHDLEPAALQALHELVSLVHDRVNVDKSQLKVSASGNDSDVSMEDEHKNDLFVNLEDDPVAKILWALKPCFLRNMFASMAECFPRTLEALVLHLLSPLGAEVLTRKFDELDERTSEEDRNKFYQLFYGAFDDQFAAMEAILNGKELFAQLAFKSVLDKYLGVKLDCGPKGQLQRSF</sequence>
<feature type="region of interest" description="Disordered" evidence="2">
    <location>
        <begin position="127"/>
        <end position="146"/>
    </location>
</feature>
<dbReference type="GeneID" id="116189274"/>
<dbReference type="PANTHER" id="PTHR12461:SF102">
    <property type="entry name" value="LYSINE-SPECIFIC DEMETHYLASE JMJ31"/>
    <property type="match status" value="1"/>
</dbReference>
<dbReference type="Proteomes" id="UP000515151">
    <property type="component" value="Chromosome 8"/>
</dbReference>
<dbReference type="SMART" id="SM00558">
    <property type="entry name" value="JmjC"/>
    <property type="match status" value="1"/>
</dbReference>
<keyword evidence="4" id="KW-1185">Reference proteome</keyword>
<gene>
    <name evidence="5" type="primary">LOC116189274</name>
</gene>
<protein>
    <submittedName>
        <fullName evidence="5">Uncharacterized protein LOC116189274 isoform X1</fullName>
    </submittedName>
</protein>
<dbReference type="Pfam" id="PF13621">
    <property type="entry name" value="Cupin_8"/>
    <property type="match status" value="1"/>
</dbReference>
<evidence type="ECO:0000259" key="3">
    <source>
        <dbReference type="PROSITE" id="PS51184"/>
    </source>
</evidence>
<dbReference type="OrthoDB" id="415358at2759"/>
<name>A0A6P8BYP9_PUNGR</name>
<feature type="region of interest" description="Disordered" evidence="2">
    <location>
        <begin position="364"/>
        <end position="392"/>
    </location>
</feature>
<dbReference type="SUPFAM" id="SSF51197">
    <property type="entry name" value="Clavaminate synthase-like"/>
    <property type="match status" value="1"/>
</dbReference>
<comment type="similarity">
    <text evidence="1">Belongs to the JARID1 histone demethylase family.</text>
</comment>
<dbReference type="Gene3D" id="2.60.120.650">
    <property type="entry name" value="Cupin"/>
    <property type="match status" value="1"/>
</dbReference>
<dbReference type="AlphaFoldDB" id="A0A6P8BYP9"/>
<dbReference type="PROSITE" id="PS51184">
    <property type="entry name" value="JMJC"/>
    <property type="match status" value="1"/>
</dbReference>
<proteinExistence type="inferred from homology"/>
<dbReference type="PANTHER" id="PTHR12461">
    <property type="entry name" value="HYPOXIA-INDUCIBLE FACTOR 1 ALPHA INHIBITOR-RELATED"/>
    <property type="match status" value="1"/>
</dbReference>
<organism evidence="4 5">
    <name type="scientific">Punica granatum</name>
    <name type="common">Pomegranate</name>
    <dbReference type="NCBI Taxonomy" id="22663"/>
    <lineage>
        <taxon>Eukaryota</taxon>
        <taxon>Viridiplantae</taxon>
        <taxon>Streptophyta</taxon>
        <taxon>Embryophyta</taxon>
        <taxon>Tracheophyta</taxon>
        <taxon>Spermatophyta</taxon>
        <taxon>Magnoliopsida</taxon>
        <taxon>eudicotyledons</taxon>
        <taxon>Gunneridae</taxon>
        <taxon>Pentapetalae</taxon>
        <taxon>rosids</taxon>
        <taxon>malvids</taxon>
        <taxon>Myrtales</taxon>
        <taxon>Lythraceae</taxon>
        <taxon>Punica</taxon>
    </lineage>
</organism>
<evidence type="ECO:0000256" key="1">
    <source>
        <dbReference type="ARBA" id="ARBA00006801"/>
    </source>
</evidence>
<evidence type="ECO:0000313" key="4">
    <source>
        <dbReference type="Proteomes" id="UP000515151"/>
    </source>
</evidence>